<dbReference type="AlphaFoldDB" id="A0A090G5N5"/>
<proteinExistence type="predicted"/>
<dbReference type="Proteomes" id="UP000046122">
    <property type="component" value="Unassembled WGS sequence"/>
</dbReference>
<evidence type="ECO:0000313" key="2">
    <source>
        <dbReference type="Proteomes" id="UP000046122"/>
    </source>
</evidence>
<gene>
    <name evidence="1" type="ORF">MPL3365_170147</name>
</gene>
<evidence type="ECO:0000313" key="1">
    <source>
        <dbReference type="EMBL" id="CDX52892.1"/>
    </source>
</evidence>
<protein>
    <submittedName>
        <fullName evidence="1">Uncharacterized protein</fullName>
    </submittedName>
</protein>
<organism evidence="1 2">
    <name type="scientific">Mesorhizobium plurifarium</name>
    <dbReference type="NCBI Taxonomy" id="69974"/>
    <lineage>
        <taxon>Bacteria</taxon>
        <taxon>Pseudomonadati</taxon>
        <taxon>Pseudomonadota</taxon>
        <taxon>Alphaproteobacteria</taxon>
        <taxon>Hyphomicrobiales</taxon>
        <taxon>Phyllobacteriaceae</taxon>
        <taxon>Mesorhizobium</taxon>
    </lineage>
</organism>
<name>A0A090G5N5_MESPL</name>
<dbReference type="EMBL" id="CCNE01000009">
    <property type="protein sequence ID" value="CDX52892.1"/>
    <property type="molecule type" value="Genomic_DNA"/>
</dbReference>
<reference evidence="1 2" key="1">
    <citation type="submission" date="2014-08" db="EMBL/GenBank/DDBJ databases">
        <authorList>
            <person name="Moulin Lionel"/>
        </authorList>
    </citation>
    <scope>NUCLEOTIDE SEQUENCE [LARGE SCALE GENOMIC DNA]</scope>
</reference>
<accession>A0A090G5N5</accession>
<sequence length="59" mass="6863">MIFSKELHLFKCCSLWELGQTRNHNLFYVAFAVAVICGERRGNGEFVFRRVGHLDPSVY</sequence>